<keyword evidence="1" id="KW-1133">Transmembrane helix</keyword>
<reference evidence="3" key="1">
    <citation type="submission" date="2016-11" db="UniProtKB">
        <authorList>
            <consortium name="WormBaseParasite"/>
        </authorList>
    </citation>
    <scope>IDENTIFICATION</scope>
</reference>
<organism evidence="2 3">
    <name type="scientific">Bursaphelenchus xylophilus</name>
    <name type="common">Pinewood nematode worm</name>
    <name type="synonym">Aphelenchoides xylophilus</name>
    <dbReference type="NCBI Taxonomy" id="6326"/>
    <lineage>
        <taxon>Eukaryota</taxon>
        <taxon>Metazoa</taxon>
        <taxon>Ecdysozoa</taxon>
        <taxon>Nematoda</taxon>
        <taxon>Chromadorea</taxon>
        <taxon>Rhabditida</taxon>
        <taxon>Tylenchina</taxon>
        <taxon>Tylenchomorpha</taxon>
        <taxon>Aphelenchoidea</taxon>
        <taxon>Aphelenchoididae</taxon>
        <taxon>Bursaphelenchus</taxon>
    </lineage>
</organism>
<dbReference type="AlphaFoldDB" id="A0A1I7SI16"/>
<keyword evidence="1" id="KW-0472">Membrane</keyword>
<evidence type="ECO:0000313" key="3">
    <source>
        <dbReference type="WBParaSite" id="BXY_1268500.1"/>
    </source>
</evidence>
<protein>
    <submittedName>
        <fullName evidence="3">Reverse transcriptase</fullName>
    </submittedName>
</protein>
<proteinExistence type="predicted"/>
<keyword evidence="1" id="KW-0812">Transmembrane</keyword>
<dbReference type="WBParaSite" id="BXY_1268500.1">
    <property type="protein sequence ID" value="BXY_1268500.1"/>
    <property type="gene ID" value="BXY_1268500"/>
</dbReference>
<feature type="transmembrane region" description="Helical" evidence="1">
    <location>
        <begin position="25"/>
        <end position="42"/>
    </location>
</feature>
<dbReference type="Proteomes" id="UP000095284">
    <property type="component" value="Unplaced"/>
</dbReference>
<evidence type="ECO:0000313" key="2">
    <source>
        <dbReference type="Proteomes" id="UP000095284"/>
    </source>
</evidence>
<sequence length="76" mass="9002">MENEGPLNRLARVLDGNEVGKPMKLWSIFLIYMRLLIAQTYAKFKKRMANVRAVAVKIRSKIVLDMRRVWKLLRDQ</sequence>
<evidence type="ECO:0000256" key="1">
    <source>
        <dbReference type="SAM" id="Phobius"/>
    </source>
</evidence>
<accession>A0A1I7SI16</accession>
<name>A0A1I7SI16_BURXY</name>